<accession>S3HE42</accession>
<evidence type="ECO:0000256" key="1">
    <source>
        <dbReference type="ARBA" id="ARBA00022857"/>
    </source>
</evidence>
<proteinExistence type="predicted"/>
<dbReference type="PANTHER" id="PTHR44154">
    <property type="entry name" value="QUINONE OXIDOREDUCTASE"/>
    <property type="match status" value="1"/>
</dbReference>
<dbReference type="InterPro" id="IPR011032">
    <property type="entry name" value="GroES-like_sf"/>
</dbReference>
<dbReference type="SUPFAM" id="SSF50129">
    <property type="entry name" value="GroES-like"/>
    <property type="match status" value="1"/>
</dbReference>
<dbReference type="AlphaFoldDB" id="S3HE42"/>
<keyword evidence="1" id="KW-0521">NADP</keyword>
<dbReference type="Proteomes" id="UP000014411">
    <property type="component" value="Unassembled WGS sequence"/>
</dbReference>
<dbReference type="Pfam" id="PF08240">
    <property type="entry name" value="ADH_N"/>
    <property type="match status" value="1"/>
</dbReference>
<feature type="region of interest" description="Disordered" evidence="2">
    <location>
        <begin position="121"/>
        <end position="142"/>
    </location>
</feature>
<dbReference type="Gene3D" id="3.90.180.10">
    <property type="entry name" value="Medium-chain alcohol dehydrogenases, catalytic domain"/>
    <property type="match status" value="1"/>
</dbReference>
<evidence type="ECO:0000259" key="3">
    <source>
        <dbReference type="Pfam" id="PF08240"/>
    </source>
</evidence>
<evidence type="ECO:0000313" key="4">
    <source>
        <dbReference type="EMBL" id="EPE96325.1"/>
    </source>
</evidence>
<keyword evidence="5" id="KW-1185">Reference proteome</keyword>
<feature type="domain" description="Alcohol dehydrogenase-like N-terminal" evidence="3">
    <location>
        <begin position="32"/>
        <end position="110"/>
    </location>
</feature>
<dbReference type="HOGENOM" id="CLU_026673_21_0_5"/>
<comment type="caution">
    <text evidence="4">The sequence shown here is derived from an EMBL/GenBank/DDBJ whole genome shotgun (WGS) entry which is preliminary data.</text>
</comment>
<evidence type="ECO:0000256" key="2">
    <source>
        <dbReference type="SAM" id="MobiDB-lite"/>
    </source>
</evidence>
<sequence length="142" mass="15109">MKAIGVRSPLPIDDPASLTDVDLPRPEPTGRDLVVRIEAVSVNPVDTEMRMQPSAERGTFKVLGWDAAGTVEAVGPEVSLFAPGDRVFYAGALGRAGTNAEFHLVDERIVGKKARLTRLRGGRGPGSFVNPSRHRIGPSPSA</sequence>
<gene>
    <name evidence="4" type="ORF">RGCCGE502_20680</name>
</gene>
<dbReference type="PANTHER" id="PTHR44154:SF1">
    <property type="entry name" value="QUINONE OXIDOREDUCTASE"/>
    <property type="match status" value="1"/>
</dbReference>
<evidence type="ECO:0000313" key="5">
    <source>
        <dbReference type="Proteomes" id="UP000014411"/>
    </source>
</evidence>
<name>S3HE42_9HYPH</name>
<organism evidence="4 5">
    <name type="scientific">Rhizobium grahamii CCGE 502</name>
    <dbReference type="NCBI Taxonomy" id="990285"/>
    <lineage>
        <taxon>Bacteria</taxon>
        <taxon>Pseudomonadati</taxon>
        <taxon>Pseudomonadota</taxon>
        <taxon>Alphaproteobacteria</taxon>
        <taxon>Hyphomicrobiales</taxon>
        <taxon>Rhizobiaceae</taxon>
        <taxon>Rhizobium/Agrobacterium group</taxon>
        <taxon>Rhizobium</taxon>
    </lineage>
</organism>
<dbReference type="InterPro" id="IPR051603">
    <property type="entry name" value="Zinc-ADH_QOR/CCCR"/>
</dbReference>
<protein>
    <submittedName>
        <fullName evidence="4">Zinc-binding alcohol dehydrogenase family protein</fullName>
    </submittedName>
</protein>
<dbReference type="InterPro" id="IPR013154">
    <property type="entry name" value="ADH-like_N"/>
</dbReference>
<reference evidence="4 5" key="1">
    <citation type="journal article" date="2012" name="J. Bacteriol.">
        <title>Genome sequence of Rhizobium grahamii CCGE502, a broad-host-range symbiont with low nodulation competitiveness in Phaseolus vulgaris.</title>
        <authorList>
            <person name="Althabegoiti M.J."/>
            <person name="Lozano L."/>
            <person name="Torres-Tejerizo G."/>
            <person name="Ormeno-Orrillo E."/>
            <person name="Rogel M.A."/>
            <person name="Gonzalez V."/>
            <person name="Martinez-Romero E."/>
        </authorList>
    </citation>
    <scope>NUCLEOTIDE SEQUENCE [LARGE SCALE GENOMIC DNA]</scope>
    <source>
        <strain evidence="4 5">CCGE 502</strain>
    </source>
</reference>
<dbReference type="eggNOG" id="COG0604">
    <property type="taxonomic scope" value="Bacteria"/>
</dbReference>
<feature type="region of interest" description="Disordered" evidence="2">
    <location>
        <begin position="1"/>
        <end position="27"/>
    </location>
</feature>
<dbReference type="EMBL" id="AEYE02000025">
    <property type="protein sequence ID" value="EPE96325.1"/>
    <property type="molecule type" value="Genomic_DNA"/>
</dbReference>
<dbReference type="STRING" id="990285.RGCCGE502_20680"/>